<feature type="compositionally biased region" description="Pro residues" evidence="1">
    <location>
        <begin position="419"/>
        <end position="447"/>
    </location>
</feature>
<evidence type="ECO:0000313" key="4">
    <source>
        <dbReference type="Proteomes" id="UP001595975"/>
    </source>
</evidence>
<evidence type="ECO:0000256" key="1">
    <source>
        <dbReference type="SAM" id="MobiDB-lite"/>
    </source>
</evidence>
<dbReference type="InterPro" id="IPR036457">
    <property type="entry name" value="PPM-type-like_dom_sf"/>
</dbReference>
<organism evidence="3 4">
    <name type="scientific">Kitasatospora misakiensis</name>
    <dbReference type="NCBI Taxonomy" id="67330"/>
    <lineage>
        <taxon>Bacteria</taxon>
        <taxon>Bacillati</taxon>
        <taxon>Actinomycetota</taxon>
        <taxon>Actinomycetes</taxon>
        <taxon>Kitasatosporales</taxon>
        <taxon>Streptomycetaceae</taxon>
        <taxon>Kitasatospora</taxon>
    </lineage>
</organism>
<keyword evidence="4" id="KW-1185">Reference proteome</keyword>
<dbReference type="Pfam" id="PF13672">
    <property type="entry name" value="PP2C_2"/>
    <property type="match status" value="1"/>
</dbReference>
<dbReference type="SUPFAM" id="SSF81606">
    <property type="entry name" value="PP2C-like"/>
    <property type="match status" value="1"/>
</dbReference>
<feature type="region of interest" description="Disordered" evidence="1">
    <location>
        <begin position="391"/>
        <end position="447"/>
    </location>
</feature>
<dbReference type="GO" id="GO:0004722">
    <property type="term" value="F:protein serine/threonine phosphatase activity"/>
    <property type="evidence" value="ECO:0007669"/>
    <property type="project" value="UniProtKB-EC"/>
</dbReference>
<dbReference type="EC" id="3.1.3.16" evidence="3"/>
<dbReference type="RefSeq" id="WP_380229255.1">
    <property type="nucleotide sequence ID" value="NZ_JBHSOF010000061.1"/>
</dbReference>
<keyword evidence="3" id="KW-0378">Hydrolase</keyword>
<evidence type="ECO:0000259" key="2">
    <source>
        <dbReference type="PROSITE" id="PS51746"/>
    </source>
</evidence>
<dbReference type="CDD" id="cd00143">
    <property type="entry name" value="PP2Cc"/>
    <property type="match status" value="1"/>
</dbReference>
<dbReference type="EMBL" id="JBHSOF010000061">
    <property type="protein sequence ID" value="MFC5667584.1"/>
    <property type="molecule type" value="Genomic_DNA"/>
</dbReference>
<dbReference type="SMART" id="SM00332">
    <property type="entry name" value="PP2Cc"/>
    <property type="match status" value="1"/>
</dbReference>
<evidence type="ECO:0000313" key="3">
    <source>
        <dbReference type="EMBL" id="MFC5667584.1"/>
    </source>
</evidence>
<feature type="region of interest" description="Disordered" evidence="1">
    <location>
        <begin position="35"/>
        <end position="63"/>
    </location>
</feature>
<dbReference type="Gene3D" id="3.60.40.10">
    <property type="entry name" value="PPM-type phosphatase domain"/>
    <property type="match status" value="1"/>
</dbReference>
<reference evidence="4" key="1">
    <citation type="journal article" date="2019" name="Int. J. Syst. Evol. Microbiol.">
        <title>The Global Catalogue of Microorganisms (GCM) 10K type strain sequencing project: providing services to taxonomists for standard genome sequencing and annotation.</title>
        <authorList>
            <consortium name="The Broad Institute Genomics Platform"/>
            <consortium name="The Broad Institute Genome Sequencing Center for Infectious Disease"/>
            <person name="Wu L."/>
            <person name="Ma J."/>
        </authorList>
    </citation>
    <scope>NUCLEOTIDE SEQUENCE [LARGE SCALE GENOMIC DNA]</scope>
    <source>
        <strain evidence="4">CGMCC 4.1437</strain>
    </source>
</reference>
<accession>A0ABW0XDY3</accession>
<gene>
    <name evidence="3" type="ORF">ACFP3U_32025</name>
</gene>
<name>A0ABW0XDY3_9ACTN</name>
<proteinExistence type="predicted"/>
<sequence length="447" mass="45524">MPQQTVCQSCAEPMDPEDVFCGSCGVGRDGRPAPGAMPAGWSATRTAGDEDHPPTLPNTPAVPAQAAAQSAVACAHCGLHQVTPDGYCEACGGAQPRPRDHMEKALAGVAGVSDRGVRHHRNEDSFTVAASSLPGGEPVVVAVVCDGVSSSDRPDQASETAVDAASESLLSSLEAGTDPTAAMVRAVADAADAVAALATDGTRPPRPDLNAPACTYVSAIASGGRITIGWVGDTRAYWIPDDRVAAEPFRLTQDDSWAARMVEAGLMSEAEAYADPRAHAITGWLGADAEEVVPHTLDFTPHVPGVLLICTDGLWNYAEAATDLAYYVRPDARTEPLAAAQTLVKFAVAAGGHDNITVAVLPIDPPAAGAPAEDGRTATALDLPVITATGAAPGSGAADEEEYEPTLPDIPVIGSAAAPLPPVPPPPAVPPTVPPAGPPRPPVPPAR</sequence>
<protein>
    <submittedName>
        <fullName evidence="3">PP2C family protein-serine/threonine phosphatase</fullName>
        <ecNumber evidence="3">3.1.3.16</ecNumber>
    </submittedName>
</protein>
<dbReference type="Proteomes" id="UP001595975">
    <property type="component" value="Unassembled WGS sequence"/>
</dbReference>
<comment type="caution">
    <text evidence="3">The sequence shown here is derived from an EMBL/GenBank/DDBJ whole genome shotgun (WGS) entry which is preliminary data.</text>
</comment>
<dbReference type="PROSITE" id="PS51746">
    <property type="entry name" value="PPM_2"/>
    <property type="match status" value="1"/>
</dbReference>
<dbReference type="InterPro" id="IPR001932">
    <property type="entry name" value="PPM-type_phosphatase-like_dom"/>
</dbReference>
<feature type="domain" description="PPM-type phosphatase" evidence="2">
    <location>
        <begin position="106"/>
        <end position="363"/>
    </location>
</feature>